<keyword evidence="2" id="KW-0282">Flagellum</keyword>
<evidence type="ECO:0000313" key="3">
    <source>
        <dbReference type="Proteomes" id="UP001237207"/>
    </source>
</evidence>
<evidence type="ECO:0000256" key="1">
    <source>
        <dbReference type="SAM" id="SignalP"/>
    </source>
</evidence>
<comment type="caution">
    <text evidence="2">The sequence shown here is derived from an EMBL/GenBank/DDBJ whole genome shotgun (WGS) entry which is preliminary data.</text>
</comment>
<proteinExistence type="predicted"/>
<gene>
    <name evidence="2" type="ORF">J2S13_002709</name>
</gene>
<feature type="chain" id="PRO_5042506947" evidence="1">
    <location>
        <begin position="27"/>
        <end position="171"/>
    </location>
</feature>
<reference evidence="2" key="1">
    <citation type="submission" date="2023-07" db="EMBL/GenBank/DDBJ databases">
        <title>Genomic Encyclopedia of Type Strains, Phase IV (KMG-IV): sequencing the most valuable type-strain genomes for metagenomic binning, comparative biology and taxonomic classification.</title>
        <authorList>
            <person name="Goeker M."/>
        </authorList>
    </citation>
    <scope>NUCLEOTIDE SEQUENCE</scope>
    <source>
        <strain evidence="2">DSM 23947</strain>
    </source>
</reference>
<keyword evidence="2" id="KW-0969">Cilium</keyword>
<name>A0AAJ1WK70_9BACI</name>
<sequence length="171" mass="18731">MKTKKVLTFALSSSLLFGALASPAAAASKIANPAPTSETSQLDQTQNTLTTSNNELAKAIKKEKVSQKELTRYSLYVKTQVNQTGEVTPEWKLAAVKKAVKKAVKFMVDHADTIPIKSVRDAVKKYGTKINNAMDTLETYSWWGIANALTKAGVPDKYADMIADFIVKYIL</sequence>
<dbReference type="AlphaFoldDB" id="A0AAJ1WK70"/>
<accession>A0AAJ1WK70</accession>
<keyword evidence="2" id="KW-0966">Cell projection</keyword>
<dbReference type="EMBL" id="JAUSUC010000041">
    <property type="protein sequence ID" value="MDQ0216268.1"/>
    <property type="molecule type" value="Genomic_DNA"/>
</dbReference>
<feature type="signal peptide" evidence="1">
    <location>
        <begin position="1"/>
        <end position="26"/>
    </location>
</feature>
<organism evidence="2 3">
    <name type="scientific">Oikeobacillus pervagus</name>
    <dbReference type="NCBI Taxonomy" id="1325931"/>
    <lineage>
        <taxon>Bacteria</taxon>
        <taxon>Bacillati</taxon>
        <taxon>Bacillota</taxon>
        <taxon>Bacilli</taxon>
        <taxon>Bacillales</taxon>
        <taxon>Bacillaceae</taxon>
        <taxon>Oikeobacillus</taxon>
    </lineage>
</organism>
<protein>
    <submittedName>
        <fullName evidence="2">Flagellar biosynthesis/type III secretory pathway M-ring protein FliF/YscJ</fullName>
    </submittedName>
</protein>
<evidence type="ECO:0000313" key="2">
    <source>
        <dbReference type="EMBL" id="MDQ0216268.1"/>
    </source>
</evidence>
<keyword evidence="1" id="KW-0732">Signal</keyword>
<dbReference type="Proteomes" id="UP001237207">
    <property type="component" value="Unassembled WGS sequence"/>
</dbReference>
<keyword evidence="3" id="KW-1185">Reference proteome</keyword>
<dbReference type="RefSeq" id="WP_307258271.1">
    <property type="nucleotide sequence ID" value="NZ_JAUSUC010000041.1"/>
</dbReference>